<protein>
    <submittedName>
        <fullName evidence="2">Uncharacterized protein</fullName>
    </submittedName>
</protein>
<accession>A0A6M8SR38</accession>
<organism evidence="2 3">
    <name type="scientific">Deefgea piscis</name>
    <dbReference type="NCBI Taxonomy" id="2739061"/>
    <lineage>
        <taxon>Bacteria</taxon>
        <taxon>Pseudomonadati</taxon>
        <taxon>Pseudomonadota</taxon>
        <taxon>Betaproteobacteria</taxon>
        <taxon>Neisseriales</taxon>
        <taxon>Chitinibacteraceae</taxon>
        <taxon>Deefgea</taxon>
    </lineage>
</organism>
<evidence type="ECO:0000313" key="2">
    <source>
        <dbReference type="EMBL" id="QKJ65766.1"/>
    </source>
</evidence>
<gene>
    <name evidence="2" type="ORF">HQN60_02945</name>
</gene>
<dbReference type="Proteomes" id="UP000504844">
    <property type="component" value="Chromosome"/>
</dbReference>
<reference evidence="2 3" key="1">
    <citation type="submission" date="2020-05" db="EMBL/GenBank/DDBJ databases">
        <title>Complete genome sequence of Deefgea sp. D17.</title>
        <authorList>
            <person name="Bae J.-W."/>
            <person name="Han J.E."/>
        </authorList>
    </citation>
    <scope>NUCLEOTIDE SEQUENCE [LARGE SCALE GENOMIC DNA]</scope>
    <source>
        <strain evidence="2 3">D17</strain>
    </source>
</reference>
<keyword evidence="3" id="KW-1185">Reference proteome</keyword>
<dbReference type="EMBL" id="CP054143">
    <property type="protein sequence ID" value="QKJ65766.1"/>
    <property type="molecule type" value="Genomic_DNA"/>
</dbReference>
<dbReference type="AlphaFoldDB" id="A0A6M8SR38"/>
<name>A0A6M8SR38_9NEIS</name>
<evidence type="ECO:0000313" key="3">
    <source>
        <dbReference type="Proteomes" id="UP000504844"/>
    </source>
</evidence>
<dbReference type="RefSeq" id="WP_173532274.1">
    <property type="nucleotide sequence ID" value="NZ_CP054143.1"/>
</dbReference>
<sequence>MLTGLGLVTVVLLAALFWYYVIYNPAAQTDWERLPTLTQYRQQHPQCARGEQTLCCHCGSAEHLDLGLLQYTDWRRQIMCRQCKNRLWRESD</sequence>
<proteinExistence type="predicted"/>
<feature type="transmembrane region" description="Helical" evidence="1">
    <location>
        <begin position="6"/>
        <end position="23"/>
    </location>
</feature>
<evidence type="ECO:0000256" key="1">
    <source>
        <dbReference type="SAM" id="Phobius"/>
    </source>
</evidence>
<keyword evidence="1" id="KW-0812">Transmembrane</keyword>
<keyword evidence="1" id="KW-0472">Membrane</keyword>
<dbReference type="KEGG" id="dee:HQN60_02945"/>
<keyword evidence="1" id="KW-1133">Transmembrane helix</keyword>